<dbReference type="RefSeq" id="WP_044406188.1">
    <property type="nucleotide sequence ID" value="NZ_JXXE01000081.1"/>
</dbReference>
<accession>A0A0D7F6S8</accession>
<dbReference type="EMBL" id="JXXE01000081">
    <property type="protein sequence ID" value="KIZ47422.1"/>
    <property type="molecule type" value="Genomic_DNA"/>
</dbReference>
<gene>
    <name evidence="1" type="ORF">OO17_04435</name>
</gene>
<dbReference type="Proteomes" id="UP000032515">
    <property type="component" value="Unassembled WGS sequence"/>
</dbReference>
<comment type="caution">
    <text evidence="1">The sequence shown here is derived from an EMBL/GenBank/DDBJ whole genome shotgun (WGS) entry which is preliminary data.</text>
</comment>
<evidence type="ECO:0000313" key="2">
    <source>
        <dbReference type="Proteomes" id="UP000032515"/>
    </source>
</evidence>
<dbReference type="PATRIC" id="fig|1076.23.peg.6480"/>
<reference evidence="1 2" key="1">
    <citation type="submission" date="2014-11" db="EMBL/GenBank/DDBJ databases">
        <title>Genomics and ecophysiology of heterotrophic nitrogen fixing bacteria isolated from estuarine surface water.</title>
        <authorList>
            <person name="Bentzon-Tilia M."/>
            <person name="Severin I."/>
            <person name="Hansen L.H."/>
            <person name="Riemann L."/>
        </authorList>
    </citation>
    <scope>NUCLEOTIDE SEQUENCE [LARGE SCALE GENOMIC DNA]</scope>
    <source>
        <strain evidence="1 2">BAL398</strain>
    </source>
</reference>
<dbReference type="AlphaFoldDB" id="A0A0D7F6S8"/>
<sequence>MIDFRARKLTWQEAGRVTEPGRYLYKFGWLTITPDDIAVWQTHPNAAFALVAYPPSDAIDAIDEYHLGSFELRQP</sequence>
<proteinExistence type="predicted"/>
<organism evidence="1 2">
    <name type="scientific">Rhodopseudomonas palustris</name>
    <dbReference type="NCBI Taxonomy" id="1076"/>
    <lineage>
        <taxon>Bacteria</taxon>
        <taxon>Pseudomonadati</taxon>
        <taxon>Pseudomonadota</taxon>
        <taxon>Alphaproteobacteria</taxon>
        <taxon>Hyphomicrobiales</taxon>
        <taxon>Nitrobacteraceae</taxon>
        <taxon>Rhodopseudomonas</taxon>
    </lineage>
</organism>
<evidence type="ECO:0000313" key="1">
    <source>
        <dbReference type="EMBL" id="KIZ47422.1"/>
    </source>
</evidence>
<protein>
    <submittedName>
        <fullName evidence="1">Uncharacterized protein</fullName>
    </submittedName>
</protein>
<name>A0A0D7F6S8_RHOPL</name>